<comment type="caution">
    <text evidence="10">The sequence shown here is derived from an EMBL/GenBank/DDBJ whole genome shotgun (WGS) entry which is preliminary data.</text>
</comment>
<feature type="domain" description="ABC transmembrane type-1" evidence="9">
    <location>
        <begin position="91"/>
        <end position="304"/>
    </location>
</feature>
<accession>A0ABN1REH8</accession>
<dbReference type="RefSeq" id="WP_344242472.1">
    <property type="nucleotide sequence ID" value="NZ_BAAAHH010000016.1"/>
</dbReference>
<organism evidence="10 11">
    <name type="scientific">Actinocorallia libanotica</name>
    <dbReference type="NCBI Taxonomy" id="46162"/>
    <lineage>
        <taxon>Bacteria</taxon>
        <taxon>Bacillati</taxon>
        <taxon>Actinomycetota</taxon>
        <taxon>Actinomycetes</taxon>
        <taxon>Streptosporangiales</taxon>
        <taxon>Thermomonosporaceae</taxon>
        <taxon>Actinocorallia</taxon>
    </lineage>
</organism>
<evidence type="ECO:0000256" key="2">
    <source>
        <dbReference type="ARBA" id="ARBA00022448"/>
    </source>
</evidence>
<keyword evidence="4 7" id="KW-0812">Transmembrane</keyword>
<dbReference type="CDD" id="cd06261">
    <property type="entry name" value="TM_PBP2"/>
    <property type="match status" value="1"/>
</dbReference>
<evidence type="ECO:0000256" key="8">
    <source>
        <dbReference type="SAM" id="MobiDB-lite"/>
    </source>
</evidence>
<protein>
    <submittedName>
        <fullName evidence="10">Sugar ABC transporter permease</fullName>
    </submittedName>
</protein>
<evidence type="ECO:0000256" key="5">
    <source>
        <dbReference type="ARBA" id="ARBA00022989"/>
    </source>
</evidence>
<dbReference type="SUPFAM" id="SSF161098">
    <property type="entry name" value="MetI-like"/>
    <property type="match status" value="1"/>
</dbReference>
<keyword evidence="2 7" id="KW-0813">Transport</keyword>
<evidence type="ECO:0000256" key="4">
    <source>
        <dbReference type="ARBA" id="ARBA00022692"/>
    </source>
</evidence>
<proteinExistence type="inferred from homology"/>
<dbReference type="InterPro" id="IPR051393">
    <property type="entry name" value="ABC_transporter_permease"/>
</dbReference>
<dbReference type="InterPro" id="IPR035906">
    <property type="entry name" value="MetI-like_sf"/>
</dbReference>
<evidence type="ECO:0000256" key="1">
    <source>
        <dbReference type="ARBA" id="ARBA00004651"/>
    </source>
</evidence>
<evidence type="ECO:0000313" key="10">
    <source>
        <dbReference type="EMBL" id="GAA0955699.1"/>
    </source>
</evidence>
<dbReference type="Pfam" id="PF00528">
    <property type="entry name" value="BPD_transp_1"/>
    <property type="match status" value="1"/>
</dbReference>
<evidence type="ECO:0000313" key="11">
    <source>
        <dbReference type="Proteomes" id="UP001500665"/>
    </source>
</evidence>
<feature type="transmembrane region" description="Helical" evidence="7">
    <location>
        <begin position="41"/>
        <end position="61"/>
    </location>
</feature>
<dbReference type="PANTHER" id="PTHR30193">
    <property type="entry name" value="ABC TRANSPORTER PERMEASE PROTEIN"/>
    <property type="match status" value="1"/>
</dbReference>
<dbReference type="Proteomes" id="UP001500665">
    <property type="component" value="Unassembled WGS sequence"/>
</dbReference>
<feature type="transmembrane region" description="Helical" evidence="7">
    <location>
        <begin position="91"/>
        <end position="112"/>
    </location>
</feature>
<feature type="region of interest" description="Disordered" evidence="8">
    <location>
        <begin position="1"/>
        <end position="21"/>
    </location>
</feature>
<evidence type="ECO:0000259" key="9">
    <source>
        <dbReference type="PROSITE" id="PS50928"/>
    </source>
</evidence>
<gene>
    <name evidence="10" type="ORF">GCM10009550_40970</name>
</gene>
<dbReference type="Gene3D" id="1.10.3720.10">
    <property type="entry name" value="MetI-like"/>
    <property type="match status" value="1"/>
</dbReference>
<sequence length="315" mass="35584">MLDVSKRPAAAPAPPADKAPRSRRSTWFDLKATPYLLVSPYFILFSVFGLFPLGFTVWVSLHDWELAGDREWIGLENYTALLQDGEFWNSVLNTVGMFVLATIPQLILALMLANALNKRMRLRLLYRLGVLVPMVTSVVAVAVVFGQLFARDYGFVNWLLRTDGLDWTADKWSSWTAISVMVDWRWTGYNALIYLAAMQAIPRDLYEAASIDGASSRRQFWQITIPMLKPAIVFTTITSTIGGLSLFTEPVMFAQGDVGGGSLGQFQTVAMYMYENAFRHFDYGYASAVAWMLFMMILLVCFFSFLFTRRIGGEK</sequence>
<evidence type="ECO:0000256" key="6">
    <source>
        <dbReference type="ARBA" id="ARBA00023136"/>
    </source>
</evidence>
<keyword evidence="5 7" id="KW-1133">Transmembrane helix</keyword>
<comment type="similarity">
    <text evidence="7">Belongs to the binding-protein-dependent transport system permease family.</text>
</comment>
<keyword evidence="6 7" id="KW-0472">Membrane</keyword>
<keyword evidence="11" id="KW-1185">Reference proteome</keyword>
<reference evidence="10 11" key="1">
    <citation type="journal article" date="2019" name="Int. J. Syst. Evol. Microbiol.">
        <title>The Global Catalogue of Microorganisms (GCM) 10K type strain sequencing project: providing services to taxonomists for standard genome sequencing and annotation.</title>
        <authorList>
            <consortium name="The Broad Institute Genomics Platform"/>
            <consortium name="The Broad Institute Genome Sequencing Center for Infectious Disease"/>
            <person name="Wu L."/>
            <person name="Ma J."/>
        </authorList>
    </citation>
    <scope>NUCLEOTIDE SEQUENCE [LARGE SCALE GENOMIC DNA]</scope>
    <source>
        <strain evidence="10 11">JCM 10696</strain>
    </source>
</reference>
<feature type="transmembrane region" description="Helical" evidence="7">
    <location>
        <begin position="227"/>
        <end position="247"/>
    </location>
</feature>
<evidence type="ECO:0000256" key="3">
    <source>
        <dbReference type="ARBA" id="ARBA00022475"/>
    </source>
</evidence>
<dbReference type="InterPro" id="IPR000515">
    <property type="entry name" value="MetI-like"/>
</dbReference>
<dbReference type="PANTHER" id="PTHR30193:SF37">
    <property type="entry name" value="INNER MEMBRANE ABC TRANSPORTER PERMEASE PROTEIN YCJO"/>
    <property type="match status" value="1"/>
</dbReference>
<comment type="subcellular location">
    <subcellularLocation>
        <location evidence="1 7">Cell membrane</location>
        <topology evidence="1 7">Multi-pass membrane protein</topology>
    </subcellularLocation>
</comment>
<feature type="transmembrane region" description="Helical" evidence="7">
    <location>
        <begin position="283"/>
        <end position="307"/>
    </location>
</feature>
<dbReference type="PROSITE" id="PS50928">
    <property type="entry name" value="ABC_TM1"/>
    <property type="match status" value="1"/>
</dbReference>
<keyword evidence="3" id="KW-1003">Cell membrane</keyword>
<feature type="transmembrane region" description="Helical" evidence="7">
    <location>
        <begin position="186"/>
        <end position="206"/>
    </location>
</feature>
<feature type="transmembrane region" description="Helical" evidence="7">
    <location>
        <begin position="124"/>
        <end position="150"/>
    </location>
</feature>
<dbReference type="EMBL" id="BAAAHH010000016">
    <property type="protein sequence ID" value="GAA0955699.1"/>
    <property type="molecule type" value="Genomic_DNA"/>
</dbReference>
<evidence type="ECO:0000256" key="7">
    <source>
        <dbReference type="RuleBase" id="RU363032"/>
    </source>
</evidence>
<name>A0ABN1REH8_9ACTN</name>